<sequence length="317" mass="34014">MTLLRPPGLKPGDTIAVLCASSPVHSQEHLESGLRAMEAVGLKPEVFGTARDTGSRYDYLAGTDAERTGDLMRALTDPKYAGVFLAQGGYGAQRTLEAMDWDRIDASAPKVVVGYSDVTALLEAIAVKLGWVSLFGPMVACGGFWQGPDEYDFKELMKLLFTPSAVTRLSFPGSRTLVPGVAEGLTLGGTATLITANFGTDTSYPAKDAILFLEDVDELPFRMDRIMTQIRRAKGYLDGVRGIILGTFTEMGDDPAQIDAMLAERFSDLGVPVLAGVNIGHNCEMQTYPVGVRARLDADAGTLTFLDQVLADPPADR</sequence>
<keyword evidence="5" id="KW-0720">Serine protease</keyword>
<dbReference type="Proteomes" id="UP001500751">
    <property type="component" value="Unassembled WGS sequence"/>
</dbReference>
<gene>
    <name evidence="8" type="ORF">GCM10009839_89300</name>
</gene>
<dbReference type="InterPro" id="IPR027478">
    <property type="entry name" value="LdcA_N"/>
</dbReference>
<keyword evidence="9" id="KW-1185">Reference proteome</keyword>
<dbReference type="InterPro" id="IPR027461">
    <property type="entry name" value="Carboxypeptidase_A_C_sf"/>
</dbReference>
<dbReference type="InterPro" id="IPR029062">
    <property type="entry name" value="Class_I_gatase-like"/>
</dbReference>
<comment type="caution">
    <text evidence="8">The sequence shown here is derived from an EMBL/GenBank/DDBJ whole genome shotgun (WGS) entry which is preliminary data.</text>
</comment>
<evidence type="ECO:0000313" key="9">
    <source>
        <dbReference type="Proteomes" id="UP001500751"/>
    </source>
</evidence>
<dbReference type="InterPro" id="IPR003507">
    <property type="entry name" value="S66_fam"/>
</dbReference>
<dbReference type="CDD" id="cd07025">
    <property type="entry name" value="Peptidase_S66"/>
    <property type="match status" value="1"/>
</dbReference>
<evidence type="ECO:0000259" key="6">
    <source>
        <dbReference type="Pfam" id="PF02016"/>
    </source>
</evidence>
<organism evidence="8 9">
    <name type="scientific">Catenulispora yoronensis</name>
    <dbReference type="NCBI Taxonomy" id="450799"/>
    <lineage>
        <taxon>Bacteria</taxon>
        <taxon>Bacillati</taxon>
        <taxon>Actinomycetota</taxon>
        <taxon>Actinomycetes</taxon>
        <taxon>Catenulisporales</taxon>
        <taxon>Catenulisporaceae</taxon>
        <taxon>Catenulispora</taxon>
    </lineage>
</organism>
<feature type="domain" description="LD-carboxypeptidase C-terminal" evidence="7">
    <location>
        <begin position="183"/>
        <end position="296"/>
    </location>
</feature>
<keyword evidence="2" id="KW-0121">Carboxypeptidase</keyword>
<dbReference type="SUPFAM" id="SSF52317">
    <property type="entry name" value="Class I glutamine amidotransferase-like"/>
    <property type="match status" value="1"/>
</dbReference>
<protein>
    <submittedName>
        <fullName evidence="8">LD-carboxypeptidase</fullName>
    </submittedName>
</protein>
<reference evidence="8 9" key="1">
    <citation type="journal article" date="2019" name="Int. J. Syst. Evol. Microbiol.">
        <title>The Global Catalogue of Microorganisms (GCM) 10K type strain sequencing project: providing services to taxonomists for standard genome sequencing and annotation.</title>
        <authorList>
            <consortium name="The Broad Institute Genomics Platform"/>
            <consortium name="The Broad Institute Genome Sequencing Center for Infectious Disease"/>
            <person name="Wu L."/>
            <person name="Ma J."/>
        </authorList>
    </citation>
    <scope>NUCLEOTIDE SEQUENCE [LARGE SCALE GENOMIC DNA]</scope>
    <source>
        <strain evidence="8 9">JCM 16014</strain>
    </source>
</reference>
<evidence type="ECO:0000259" key="7">
    <source>
        <dbReference type="Pfam" id="PF17676"/>
    </source>
</evidence>
<dbReference type="Gene3D" id="3.40.50.10740">
    <property type="entry name" value="Class I glutamine amidotransferase-like"/>
    <property type="match status" value="1"/>
</dbReference>
<name>A0ABN2VK72_9ACTN</name>
<evidence type="ECO:0000256" key="5">
    <source>
        <dbReference type="ARBA" id="ARBA00022825"/>
    </source>
</evidence>
<evidence type="ECO:0000256" key="2">
    <source>
        <dbReference type="ARBA" id="ARBA00022645"/>
    </source>
</evidence>
<dbReference type="PANTHER" id="PTHR30237:SF2">
    <property type="entry name" value="MUREIN TETRAPEPTIDE CARBOXYPEPTIDASE"/>
    <property type="match status" value="1"/>
</dbReference>
<keyword evidence="3" id="KW-0645">Protease</keyword>
<evidence type="ECO:0000256" key="4">
    <source>
        <dbReference type="ARBA" id="ARBA00022801"/>
    </source>
</evidence>
<dbReference type="SUPFAM" id="SSF141986">
    <property type="entry name" value="LD-carboxypeptidase A C-terminal domain-like"/>
    <property type="match status" value="1"/>
</dbReference>
<dbReference type="Pfam" id="PF17676">
    <property type="entry name" value="Peptidase_S66C"/>
    <property type="match status" value="1"/>
</dbReference>
<accession>A0ABN2VK72</accession>
<proteinExistence type="inferred from homology"/>
<dbReference type="RefSeq" id="WP_344671842.1">
    <property type="nucleotide sequence ID" value="NZ_BAAAQN010000094.1"/>
</dbReference>
<keyword evidence="4" id="KW-0378">Hydrolase</keyword>
<dbReference type="PIRSF" id="PIRSF028757">
    <property type="entry name" value="LD-carboxypeptidase"/>
    <property type="match status" value="1"/>
</dbReference>
<evidence type="ECO:0000313" key="8">
    <source>
        <dbReference type="EMBL" id="GAA2064019.1"/>
    </source>
</evidence>
<evidence type="ECO:0000256" key="3">
    <source>
        <dbReference type="ARBA" id="ARBA00022670"/>
    </source>
</evidence>
<dbReference type="InterPro" id="IPR040921">
    <property type="entry name" value="Peptidase_S66C"/>
</dbReference>
<dbReference type="Pfam" id="PF02016">
    <property type="entry name" value="Peptidase_S66"/>
    <property type="match status" value="1"/>
</dbReference>
<evidence type="ECO:0000256" key="1">
    <source>
        <dbReference type="ARBA" id="ARBA00010233"/>
    </source>
</evidence>
<dbReference type="PANTHER" id="PTHR30237">
    <property type="entry name" value="MURAMOYLTETRAPEPTIDE CARBOXYPEPTIDASE"/>
    <property type="match status" value="1"/>
</dbReference>
<feature type="domain" description="LD-carboxypeptidase N-terminal" evidence="6">
    <location>
        <begin position="15"/>
        <end position="136"/>
    </location>
</feature>
<comment type="similarity">
    <text evidence="1">Belongs to the peptidase S66 family.</text>
</comment>
<dbReference type="Gene3D" id="3.50.30.60">
    <property type="entry name" value="LD-carboxypeptidase A C-terminal domain-like"/>
    <property type="match status" value="1"/>
</dbReference>
<dbReference type="InterPro" id="IPR040449">
    <property type="entry name" value="Peptidase_S66_N"/>
</dbReference>
<dbReference type="EMBL" id="BAAAQN010000094">
    <property type="protein sequence ID" value="GAA2064019.1"/>
    <property type="molecule type" value="Genomic_DNA"/>
</dbReference>